<dbReference type="PANTHER" id="PTHR21240">
    <property type="entry name" value="2-AMINO-3-CARBOXYLMUCONATE-6-SEMIALDEHYDE DECARBOXYLASE"/>
    <property type="match status" value="1"/>
</dbReference>
<dbReference type="InterPro" id="IPR006680">
    <property type="entry name" value="Amidohydro-rel"/>
</dbReference>
<dbReference type="SUPFAM" id="SSF51556">
    <property type="entry name" value="Metallo-dependent hydrolases"/>
    <property type="match status" value="1"/>
</dbReference>
<reference evidence="5" key="1">
    <citation type="submission" date="2020-05" db="EMBL/GenBank/DDBJ databases">
        <title>Mycena genomes resolve the evolution of fungal bioluminescence.</title>
        <authorList>
            <person name="Tsai I.J."/>
        </authorList>
    </citation>
    <scope>NUCLEOTIDE SEQUENCE</scope>
    <source>
        <strain evidence="5">160909Yilan</strain>
    </source>
</reference>
<dbReference type="Gene3D" id="3.20.20.140">
    <property type="entry name" value="Metal-dependent hydrolases"/>
    <property type="match status" value="1"/>
</dbReference>
<comment type="similarity">
    <text evidence="3">Belongs to the metallo-dependent hydrolases superfamily.</text>
</comment>
<dbReference type="Proteomes" id="UP000623467">
    <property type="component" value="Unassembled WGS sequence"/>
</dbReference>
<dbReference type="OrthoDB" id="2832284at2759"/>
<dbReference type="InterPro" id="IPR032465">
    <property type="entry name" value="ACMSD"/>
</dbReference>
<proteinExistence type="inferred from homology"/>
<dbReference type="GO" id="GO:0005829">
    <property type="term" value="C:cytosol"/>
    <property type="evidence" value="ECO:0007669"/>
    <property type="project" value="TreeGrafter"/>
</dbReference>
<protein>
    <submittedName>
        <fullName evidence="5">Amidohydro-rel domain-containing protein</fullName>
    </submittedName>
</protein>
<evidence type="ECO:0000259" key="4">
    <source>
        <dbReference type="Pfam" id="PF04909"/>
    </source>
</evidence>
<feature type="domain" description="Amidohydrolase-related" evidence="4">
    <location>
        <begin position="130"/>
        <end position="376"/>
    </location>
</feature>
<keyword evidence="2 3" id="KW-0456">Lyase</keyword>
<comment type="caution">
    <text evidence="5">The sequence shown here is derived from an EMBL/GenBank/DDBJ whole genome shotgun (WGS) entry which is preliminary data.</text>
</comment>
<dbReference type="AlphaFoldDB" id="A0A8H7CSC9"/>
<evidence type="ECO:0000256" key="3">
    <source>
        <dbReference type="RuleBase" id="RU366045"/>
    </source>
</evidence>
<dbReference type="GO" id="GO:0016831">
    <property type="term" value="F:carboxy-lyase activity"/>
    <property type="evidence" value="ECO:0007669"/>
    <property type="project" value="UniProtKB-KW"/>
</dbReference>
<evidence type="ECO:0000256" key="2">
    <source>
        <dbReference type="ARBA" id="ARBA00023239"/>
    </source>
</evidence>
<name>A0A8H7CSC9_9AGAR</name>
<dbReference type="PANTHER" id="PTHR21240:SF32">
    <property type="entry name" value="AMIDOHYDROLASE-RELATED DOMAIN-CONTAINING PROTEIN"/>
    <property type="match status" value="1"/>
</dbReference>
<dbReference type="GO" id="GO:0019748">
    <property type="term" value="P:secondary metabolic process"/>
    <property type="evidence" value="ECO:0007669"/>
    <property type="project" value="TreeGrafter"/>
</dbReference>
<evidence type="ECO:0000313" key="5">
    <source>
        <dbReference type="EMBL" id="KAF7346361.1"/>
    </source>
</evidence>
<evidence type="ECO:0000256" key="1">
    <source>
        <dbReference type="ARBA" id="ARBA00022793"/>
    </source>
</evidence>
<gene>
    <name evidence="5" type="ORF">MSAN_01863900</name>
</gene>
<evidence type="ECO:0000313" key="6">
    <source>
        <dbReference type="Proteomes" id="UP000623467"/>
    </source>
</evidence>
<accession>A0A8H7CSC9</accession>
<dbReference type="InterPro" id="IPR032466">
    <property type="entry name" value="Metal_Hydrolase"/>
</dbReference>
<organism evidence="5 6">
    <name type="scientific">Mycena sanguinolenta</name>
    <dbReference type="NCBI Taxonomy" id="230812"/>
    <lineage>
        <taxon>Eukaryota</taxon>
        <taxon>Fungi</taxon>
        <taxon>Dikarya</taxon>
        <taxon>Basidiomycota</taxon>
        <taxon>Agaricomycotina</taxon>
        <taxon>Agaricomycetes</taxon>
        <taxon>Agaricomycetidae</taxon>
        <taxon>Agaricales</taxon>
        <taxon>Marasmiineae</taxon>
        <taxon>Mycenaceae</taxon>
        <taxon>Mycena</taxon>
    </lineage>
</organism>
<dbReference type="EMBL" id="JACAZH010000019">
    <property type="protein sequence ID" value="KAF7346361.1"/>
    <property type="molecule type" value="Genomic_DNA"/>
</dbReference>
<keyword evidence="1 3" id="KW-0210">Decarboxylase</keyword>
<sequence length="587" mass="64331">MKTRYYQCALAILPFTSSVASLDQQYFSQTDGSLIAAPYHSIPDDPIAGAIVSRALDDGIDLTAFAFSGPALQEIVFWSHFEMCMLIMHPSGTGAFVKNPLSGTSKSIWNSWPISLLQRAFSVPNPNIYLGDEGATLAIARLLNENMAALVRTLPRRFKFFATTPLPYVQASITEANYALGSLGALGVTLSSNHEGHYLGDKLFAPFFGAIRNTIVFVHPMEPWLRFNNTFIKANPTQYSSILAEFYFETARTFLDLALSQTLSNYTSLDFIIPHLGGAFPSIIDRSMAPGPLLDDVMTALRTRCWWDSAGFTYSHQLGGLLAYNISPSFLLYGSDYPYIPPSSVHAAAEAMAKSPFLTEQEKHQVKSENALRLLNTSILFNTIIISMFAKFSALFVAVALATGVVSAPTSQPQSLAARGMSFNNWGGVSSLSGFDNFYGTDDFAHLHSSQTVVKQDSTLVCHSEQVTIIQQRLAVLQEMAKKIITEQICEVETQTIVFQQYYASLGGFSHDMMRSNSGRYAGYDNSIVSHYGDFYNSDGSLSNYDFGFSGSDVGSNYYVPTSNWNSNSSPSSVGSAYQAAQAASFY</sequence>
<dbReference type="Pfam" id="PF04909">
    <property type="entry name" value="Amidohydro_2"/>
    <property type="match status" value="1"/>
</dbReference>
<keyword evidence="6" id="KW-1185">Reference proteome</keyword>
<dbReference type="GO" id="GO:0016787">
    <property type="term" value="F:hydrolase activity"/>
    <property type="evidence" value="ECO:0007669"/>
    <property type="project" value="InterPro"/>
</dbReference>